<dbReference type="InterPro" id="IPR009057">
    <property type="entry name" value="Homeodomain-like_sf"/>
</dbReference>
<dbReference type="PANTHER" id="PTHR43479:SF11">
    <property type="entry name" value="ACREF_ENVCD OPERON REPRESSOR-RELATED"/>
    <property type="match status" value="1"/>
</dbReference>
<accession>A0A1N6EL74</accession>
<dbReference type="GO" id="GO:0003677">
    <property type="term" value="F:DNA binding"/>
    <property type="evidence" value="ECO:0007669"/>
    <property type="project" value="UniProtKB-UniRule"/>
</dbReference>
<dbReference type="PRINTS" id="PR00455">
    <property type="entry name" value="HTHTETR"/>
</dbReference>
<sequence length="204" mass="24084">MGITDRKEREKLEMKRLIIEAAMQMFLEEGYEKTSIRNIADKIEYSPGTIYLYYKDKDELLYEVQREAFGRLYETFVQQAPSKSPWKRLEQLSHAYVNFGMEHPDLYDLMFIIRAPMNTVNEREGWKNGDACFNYLMDCVAACIDKKLLRYTDKRMAALSIWSIVHGLVSLNVRCRFKVMDMEPEQINKAMEMAVNEHLRLIKA</sequence>
<dbReference type="Pfam" id="PF13305">
    <property type="entry name" value="TetR_C_33"/>
    <property type="match status" value="1"/>
</dbReference>
<proteinExistence type="predicted"/>
<dbReference type="SUPFAM" id="SSF48498">
    <property type="entry name" value="Tetracyclin repressor-like, C-terminal domain"/>
    <property type="match status" value="1"/>
</dbReference>
<dbReference type="PROSITE" id="PS50977">
    <property type="entry name" value="HTH_TETR_2"/>
    <property type="match status" value="1"/>
</dbReference>
<keyword evidence="2 4" id="KW-0238">DNA-binding</keyword>
<keyword evidence="7" id="KW-1185">Reference proteome</keyword>
<dbReference type="RefSeq" id="WP_074238814.1">
    <property type="nucleotide sequence ID" value="NZ_FSRA01000001.1"/>
</dbReference>
<dbReference type="AlphaFoldDB" id="A0A1N6EL74"/>
<organism evidence="6 7">
    <name type="scientific">Chitinophaga niabensis</name>
    <dbReference type="NCBI Taxonomy" id="536979"/>
    <lineage>
        <taxon>Bacteria</taxon>
        <taxon>Pseudomonadati</taxon>
        <taxon>Bacteroidota</taxon>
        <taxon>Chitinophagia</taxon>
        <taxon>Chitinophagales</taxon>
        <taxon>Chitinophagaceae</taxon>
        <taxon>Chitinophaga</taxon>
    </lineage>
</organism>
<feature type="DNA-binding region" description="H-T-H motif" evidence="4">
    <location>
        <begin position="35"/>
        <end position="54"/>
    </location>
</feature>
<dbReference type="EMBL" id="FSRA01000001">
    <property type="protein sequence ID" value="SIN83764.1"/>
    <property type="molecule type" value="Genomic_DNA"/>
</dbReference>
<dbReference type="SUPFAM" id="SSF46689">
    <property type="entry name" value="Homeodomain-like"/>
    <property type="match status" value="1"/>
</dbReference>
<evidence type="ECO:0000256" key="1">
    <source>
        <dbReference type="ARBA" id="ARBA00023015"/>
    </source>
</evidence>
<dbReference type="Pfam" id="PF00440">
    <property type="entry name" value="TetR_N"/>
    <property type="match status" value="1"/>
</dbReference>
<dbReference type="OrthoDB" id="594604at2"/>
<evidence type="ECO:0000256" key="4">
    <source>
        <dbReference type="PROSITE-ProRule" id="PRU00335"/>
    </source>
</evidence>
<evidence type="ECO:0000256" key="2">
    <source>
        <dbReference type="ARBA" id="ARBA00023125"/>
    </source>
</evidence>
<dbReference type="Gene3D" id="1.10.357.10">
    <property type="entry name" value="Tetracycline Repressor, domain 2"/>
    <property type="match status" value="1"/>
</dbReference>
<dbReference type="Proteomes" id="UP000185003">
    <property type="component" value="Unassembled WGS sequence"/>
</dbReference>
<gene>
    <name evidence="6" type="ORF">SAMN04488055_1690</name>
</gene>
<protein>
    <submittedName>
        <fullName evidence="6">DNA-binding transcriptional regulator, AcrR family</fullName>
    </submittedName>
</protein>
<dbReference type="InterPro" id="IPR036271">
    <property type="entry name" value="Tet_transcr_reg_TetR-rel_C_sf"/>
</dbReference>
<evidence type="ECO:0000256" key="3">
    <source>
        <dbReference type="ARBA" id="ARBA00023163"/>
    </source>
</evidence>
<dbReference type="InterPro" id="IPR025996">
    <property type="entry name" value="MT1864/Rv1816-like_C"/>
</dbReference>
<feature type="domain" description="HTH tetR-type" evidence="5">
    <location>
        <begin position="12"/>
        <end position="72"/>
    </location>
</feature>
<keyword evidence="1" id="KW-0805">Transcription regulation</keyword>
<dbReference type="InterPro" id="IPR001647">
    <property type="entry name" value="HTH_TetR"/>
</dbReference>
<dbReference type="PANTHER" id="PTHR43479">
    <property type="entry name" value="ACREF/ENVCD OPERON REPRESSOR-RELATED"/>
    <property type="match status" value="1"/>
</dbReference>
<name>A0A1N6EL74_9BACT</name>
<evidence type="ECO:0000313" key="6">
    <source>
        <dbReference type="EMBL" id="SIN83764.1"/>
    </source>
</evidence>
<evidence type="ECO:0000259" key="5">
    <source>
        <dbReference type="PROSITE" id="PS50977"/>
    </source>
</evidence>
<evidence type="ECO:0000313" key="7">
    <source>
        <dbReference type="Proteomes" id="UP000185003"/>
    </source>
</evidence>
<dbReference type="STRING" id="536979.SAMN04488055_1690"/>
<dbReference type="InterPro" id="IPR050624">
    <property type="entry name" value="HTH-type_Tx_Regulator"/>
</dbReference>
<keyword evidence="3" id="KW-0804">Transcription</keyword>
<reference evidence="6 7" key="1">
    <citation type="submission" date="2016-11" db="EMBL/GenBank/DDBJ databases">
        <authorList>
            <person name="Jaros S."/>
            <person name="Januszkiewicz K."/>
            <person name="Wedrychowicz H."/>
        </authorList>
    </citation>
    <scope>NUCLEOTIDE SEQUENCE [LARGE SCALE GENOMIC DNA]</scope>
    <source>
        <strain evidence="6 7">DSM 24787</strain>
    </source>
</reference>